<comment type="caution">
    <text evidence="2">The sequence shown here is derived from an EMBL/GenBank/DDBJ whole genome shotgun (WGS) entry which is preliminary data.</text>
</comment>
<evidence type="ECO:0000256" key="1">
    <source>
        <dbReference type="SAM" id="MobiDB-lite"/>
    </source>
</evidence>
<feature type="region of interest" description="Disordered" evidence="1">
    <location>
        <begin position="1"/>
        <end position="20"/>
    </location>
</feature>
<evidence type="ECO:0000313" key="2">
    <source>
        <dbReference type="EMBL" id="GAA1908880.1"/>
    </source>
</evidence>
<organism evidence="2 3">
    <name type="scientific">Arthrobacter gandavensis</name>
    <dbReference type="NCBI Taxonomy" id="169960"/>
    <lineage>
        <taxon>Bacteria</taxon>
        <taxon>Bacillati</taxon>
        <taxon>Actinomycetota</taxon>
        <taxon>Actinomycetes</taxon>
        <taxon>Micrococcales</taxon>
        <taxon>Micrococcaceae</taxon>
        <taxon>Arthrobacter</taxon>
    </lineage>
</organism>
<gene>
    <name evidence="2" type="ORF">GCM10009688_11630</name>
</gene>
<protein>
    <submittedName>
        <fullName evidence="2">Uncharacterized protein</fullName>
    </submittedName>
</protein>
<name>A0ABN2P4F3_9MICC</name>
<sequence length="82" mass="8444">MTVVDSQQVPANPAPDDEPLSSLAMAASNLEAQQWAVDRAEQVLTELVQSAVSEGLETGSIAAVAGMTTEEIEKISAEGTAS</sequence>
<accession>A0ABN2P4F3</accession>
<reference evidence="2 3" key="1">
    <citation type="journal article" date="2019" name="Int. J. Syst. Evol. Microbiol.">
        <title>The Global Catalogue of Microorganisms (GCM) 10K type strain sequencing project: providing services to taxonomists for standard genome sequencing and annotation.</title>
        <authorList>
            <consortium name="The Broad Institute Genomics Platform"/>
            <consortium name="The Broad Institute Genome Sequencing Center for Infectious Disease"/>
            <person name="Wu L."/>
            <person name="Ma J."/>
        </authorList>
    </citation>
    <scope>NUCLEOTIDE SEQUENCE [LARGE SCALE GENOMIC DNA]</scope>
    <source>
        <strain evidence="2 3">JCM 13316</strain>
    </source>
</reference>
<dbReference type="RefSeq" id="WP_055238966.1">
    <property type="nucleotide sequence ID" value="NZ_BAAALV010000002.1"/>
</dbReference>
<proteinExistence type="predicted"/>
<dbReference type="Proteomes" id="UP001500784">
    <property type="component" value="Unassembled WGS sequence"/>
</dbReference>
<evidence type="ECO:0000313" key="3">
    <source>
        <dbReference type="Proteomes" id="UP001500784"/>
    </source>
</evidence>
<feature type="compositionally biased region" description="Polar residues" evidence="1">
    <location>
        <begin position="1"/>
        <end position="10"/>
    </location>
</feature>
<keyword evidence="3" id="KW-1185">Reference proteome</keyword>
<dbReference type="EMBL" id="BAAALV010000002">
    <property type="protein sequence ID" value="GAA1908880.1"/>
    <property type="molecule type" value="Genomic_DNA"/>
</dbReference>